<dbReference type="EMBL" id="JABSTU010000005">
    <property type="protein sequence ID" value="KAH8029891.1"/>
    <property type="molecule type" value="Genomic_DNA"/>
</dbReference>
<evidence type="ECO:0000256" key="1">
    <source>
        <dbReference type="ARBA" id="ARBA00022448"/>
    </source>
</evidence>
<keyword evidence="1 8" id="KW-0813">Transport</keyword>
<dbReference type="VEuPathDB" id="VectorBase:LOC119163843"/>
<evidence type="ECO:0000313" key="11">
    <source>
        <dbReference type="Proteomes" id="UP000821866"/>
    </source>
</evidence>
<keyword evidence="3" id="KW-0862">Zinc</keyword>
<comment type="subcellular location">
    <subcellularLocation>
        <location evidence="8">Mitochondrion inner membrane</location>
        <topology evidence="8">Peripheral membrane protein</topology>
        <orientation evidence="8">Intermembrane side</orientation>
    </subcellularLocation>
</comment>
<dbReference type="SUPFAM" id="SSF144122">
    <property type="entry name" value="Tim10-like"/>
    <property type="match status" value="1"/>
</dbReference>
<dbReference type="GO" id="GO:0005743">
    <property type="term" value="C:mitochondrial inner membrane"/>
    <property type="evidence" value="ECO:0007669"/>
    <property type="project" value="UniProtKB-SubCell"/>
</dbReference>
<evidence type="ECO:0000256" key="7">
    <source>
        <dbReference type="ARBA" id="ARBA00023157"/>
    </source>
</evidence>
<keyword evidence="8" id="KW-0143">Chaperone</keyword>
<gene>
    <name evidence="10" type="ORF">HPB51_005098</name>
</gene>
<dbReference type="Proteomes" id="UP000821866">
    <property type="component" value="Chromosome 3"/>
</dbReference>
<keyword evidence="4 8" id="KW-0653">Protein transport</keyword>
<evidence type="ECO:0000256" key="4">
    <source>
        <dbReference type="ARBA" id="ARBA00022927"/>
    </source>
</evidence>
<evidence type="ECO:0000256" key="5">
    <source>
        <dbReference type="ARBA" id="ARBA00023010"/>
    </source>
</evidence>
<comment type="subunit">
    <text evidence="8">Heterohexamer.</text>
</comment>
<evidence type="ECO:0000313" key="10">
    <source>
        <dbReference type="EMBL" id="KAH8029891.1"/>
    </source>
</evidence>
<dbReference type="AlphaFoldDB" id="A0A9J6E5M4"/>
<protein>
    <recommendedName>
        <fullName evidence="8">Mitochondrial import inner membrane translocase subunit</fullName>
    </recommendedName>
</protein>
<reference evidence="10" key="1">
    <citation type="journal article" date="2020" name="Cell">
        <title>Large-Scale Comparative Analyses of Tick Genomes Elucidate Their Genetic Diversity and Vector Capacities.</title>
        <authorList>
            <consortium name="Tick Genome and Microbiome Consortium (TIGMIC)"/>
            <person name="Jia N."/>
            <person name="Wang J."/>
            <person name="Shi W."/>
            <person name="Du L."/>
            <person name="Sun Y."/>
            <person name="Zhan W."/>
            <person name="Jiang J.F."/>
            <person name="Wang Q."/>
            <person name="Zhang B."/>
            <person name="Ji P."/>
            <person name="Bell-Sakyi L."/>
            <person name="Cui X.M."/>
            <person name="Yuan T.T."/>
            <person name="Jiang B.G."/>
            <person name="Yang W.F."/>
            <person name="Lam T.T."/>
            <person name="Chang Q.C."/>
            <person name="Ding S.J."/>
            <person name="Wang X.J."/>
            <person name="Zhu J.G."/>
            <person name="Ruan X.D."/>
            <person name="Zhao L."/>
            <person name="Wei J.T."/>
            <person name="Ye R.Z."/>
            <person name="Que T.C."/>
            <person name="Du C.H."/>
            <person name="Zhou Y.H."/>
            <person name="Cheng J.X."/>
            <person name="Dai P.F."/>
            <person name="Guo W.B."/>
            <person name="Han X.H."/>
            <person name="Huang E.J."/>
            <person name="Li L.F."/>
            <person name="Wei W."/>
            <person name="Gao Y.C."/>
            <person name="Liu J.Z."/>
            <person name="Shao H.Z."/>
            <person name="Wang X."/>
            <person name="Wang C.C."/>
            <person name="Yang T.C."/>
            <person name="Huo Q.B."/>
            <person name="Li W."/>
            <person name="Chen H.Y."/>
            <person name="Chen S.E."/>
            <person name="Zhou L.G."/>
            <person name="Ni X.B."/>
            <person name="Tian J.H."/>
            <person name="Sheng Y."/>
            <person name="Liu T."/>
            <person name="Pan Y.S."/>
            <person name="Xia L.Y."/>
            <person name="Li J."/>
            <person name="Zhao F."/>
            <person name="Cao W.C."/>
        </authorList>
    </citation>
    <scope>NUCLEOTIDE SEQUENCE</scope>
    <source>
        <strain evidence="10">Rmic-2018</strain>
    </source>
</reference>
<evidence type="ECO:0000256" key="3">
    <source>
        <dbReference type="ARBA" id="ARBA00022833"/>
    </source>
</evidence>
<keyword evidence="5 8" id="KW-0811">Translocation</keyword>
<keyword evidence="8" id="KW-0472">Membrane</keyword>
<dbReference type="Pfam" id="PF02953">
    <property type="entry name" value="zf-Tim10_DDP"/>
    <property type="match status" value="1"/>
</dbReference>
<sequence>MPSADPQAEQIKQFKDFLVSYNKLSELCFADCVHDFTVRHVRDKEEKCAMNCMEKYMKMNQRISQRFQEFQIQTNEAALAAQKGDALAVAATRRDDCDERAAFLTLGHVHLRRPVDVLLCYCYKTRVWVCFVTRCAWNV</sequence>
<dbReference type="PANTHER" id="PTHR13172">
    <property type="entry name" value="MITOCHONDRIAL IMPORT INNER MEMBRANE TRANSLOCASE SUBUNIT TIM9B"/>
    <property type="match status" value="1"/>
</dbReference>
<keyword evidence="2" id="KW-0479">Metal-binding</keyword>
<dbReference type="GO" id="GO:0015031">
    <property type="term" value="P:protein transport"/>
    <property type="evidence" value="ECO:0007669"/>
    <property type="project" value="UniProtKB-KW"/>
</dbReference>
<dbReference type="Gene3D" id="1.10.287.810">
    <property type="entry name" value="Mitochondrial import inner membrane translocase subunit tim13 like domains"/>
    <property type="match status" value="1"/>
</dbReference>
<accession>A0A9J6E5M4</accession>
<organism evidence="10 11">
    <name type="scientific">Rhipicephalus microplus</name>
    <name type="common">Cattle tick</name>
    <name type="synonym">Boophilus microplus</name>
    <dbReference type="NCBI Taxonomy" id="6941"/>
    <lineage>
        <taxon>Eukaryota</taxon>
        <taxon>Metazoa</taxon>
        <taxon>Ecdysozoa</taxon>
        <taxon>Arthropoda</taxon>
        <taxon>Chelicerata</taxon>
        <taxon>Arachnida</taxon>
        <taxon>Acari</taxon>
        <taxon>Parasitiformes</taxon>
        <taxon>Ixodida</taxon>
        <taxon>Ixodoidea</taxon>
        <taxon>Ixodidae</taxon>
        <taxon>Rhipicephalinae</taxon>
        <taxon>Rhipicephalus</taxon>
        <taxon>Boophilus</taxon>
    </lineage>
</organism>
<keyword evidence="7 8" id="KW-1015">Disulfide bond</keyword>
<proteinExistence type="inferred from homology"/>
<evidence type="ECO:0000259" key="9">
    <source>
        <dbReference type="Pfam" id="PF02953"/>
    </source>
</evidence>
<evidence type="ECO:0000256" key="2">
    <source>
        <dbReference type="ARBA" id="ARBA00022723"/>
    </source>
</evidence>
<name>A0A9J6E5M4_RHIMP</name>
<comment type="domain">
    <text evidence="8">The twin CX3C motif contains 4 conserved Cys residues that form 2 disulfide bonds in the mitochondrial intermembrane space.</text>
</comment>
<evidence type="ECO:0000256" key="8">
    <source>
        <dbReference type="RuleBase" id="RU367043"/>
    </source>
</evidence>
<dbReference type="InterPro" id="IPR050673">
    <property type="entry name" value="Mito_inner_translocase_sub"/>
</dbReference>
<reference evidence="10" key="2">
    <citation type="submission" date="2021-09" db="EMBL/GenBank/DDBJ databases">
        <authorList>
            <person name="Jia N."/>
            <person name="Wang J."/>
            <person name="Shi W."/>
            <person name="Du L."/>
            <person name="Sun Y."/>
            <person name="Zhan W."/>
            <person name="Jiang J."/>
            <person name="Wang Q."/>
            <person name="Zhang B."/>
            <person name="Ji P."/>
            <person name="Sakyi L.B."/>
            <person name="Cui X."/>
            <person name="Yuan T."/>
            <person name="Jiang B."/>
            <person name="Yang W."/>
            <person name="Lam T.T.-Y."/>
            <person name="Chang Q."/>
            <person name="Ding S."/>
            <person name="Wang X."/>
            <person name="Zhu J."/>
            <person name="Ruan X."/>
            <person name="Zhao L."/>
            <person name="Wei J."/>
            <person name="Que T."/>
            <person name="Du C."/>
            <person name="Cheng J."/>
            <person name="Dai P."/>
            <person name="Han X."/>
            <person name="Huang E."/>
            <person name="Gao Y."/>
            <person name="Liu J."/>
            <person name="Shao H."/>
            <person name="Ye R."/>
            <person name="Li L."/>
            <person name="Wei W."/>
            <person name="Wang X."/>
            <person name="Wang C."/>
            <person name="Huo Q."/>
            <person name="Li W."/>
            <person name="Guo W."/>
            <person name="Chen H."/>
            <person name="Chen S."/>
            <person name="Zhou L."/>
            <person name="Zhou L."/>
            <person name="Ni X."/>
            <person name="Tian J."/>
            <person name="Zhou Y."/>
            <person name="Sheng Y."/>
            <person name="Liu T."/>
            <person name="Pan Y."/>
            <person name="Xia L."/>
            <person name="Li J."/>
            <person name="Zhao F."/>
            <person name="Cao W."/>
        </authorList>
    </citation>
    <scope>NUCLEOTIDE SEQUENCE</scope>
    <source>
        <strain evidence="10">Rmic-2018</strain>
        <tissue evidence="10">Larvae</tissue>
    </source>
</reference>
<comment type="caution">
    <text evidence="10">The sequence shown here is derived from an EMBL/GenBank/DDBJ whole genome shotgun (WGS) entry which is preliminary data.</text>
</comment>
<dbReference type="GO" id="GO:0046872">
    <property type="term" value="F:metal ion binding"/>
    <property type="evidence" value="ECO:0007669"/>
    <property type="project" value="UniProtKB-KW"/>
</dbReference>
<comment type="function">
    <text evidence="8">Mitochondrial intermembrane chaperone that participates in the import and insertion of some multi-pass transmembrane proteins into the mitochondrial inner membrane. Also required for the transfer of beta-barrel precursors from the TOM complex to the sorting and assembly machinery (SAM complex) of the outer membrane. Acts as a chaperone-like protein that protects the hydrophobic precursors from aggregation and guide them through the mitochondrial intermembrane space.</text>
</comment>
<keyword evidence="6 8" id="KW-0496">Mitochondrion</keyword>
<keyword evidence="11" id="KW-1185">Reference proteome</keyword>
<dbReference type="InterPro" id="IPR004217">
    <property type="entry name" value="Tim10-like"/>
</dbReference>
<evidence type="ECO:0000256" key="6">
    <source>
        <dbReference type="ARBA" id="ARBA00023128"/>
    </source>
</evidence>
<dbReference type="InterPro" id="IPR035427">
    <property type="entry name" value="Tim10-like_dom_sf"/>
</dbReference>
<comment type="similarity">
    <text evidence="8">Belongs to the small Tim family.</text>
</comment>
<keyword evidence="8" id="KW-0999">Mitochondrion inner membrane</keyword>
<feature type="domain" description="Tim10-like" evidence="9">
    <location>
        <begin position="7"/>
        <end position="69"/>
    </location>
</feature>